<organism evidence="2 3">
    <name type="scientific">Vigna mungo</name>
    <name type="common">Black gram</name>
    <name type="synonym">Phaseolus mungo</name>
    <dbReference type="NCBI Taxonomy" id="3915"/>
    <lineage>
        <taxon>Eukaryota</taxon>
        <taxon>Viridiplantae</taxon>
        <taxon>Streptophyta</taxon>
        <taxon>Embryophyta</taxon>
        <taxon>Tracheophyta</taxon>
        <taxon>Spermatophyta</taxon>
        <taxon>Magnoliopsida</taxon>
        <taxon>eudicotyledons</taxon>
        <taxon>Gunneridae</taxon>
        <taxon>Pentapetalae</taxon>
        <taxon>rosids</taxon>
        <taxon>fabids</taxon>
        <taxon>Fabales</taxon>
        <taxon>Fabaceae</taxon>
        <taxon>Papilionoideae</taxon>
        <taxon>50 kb inversion clade</taxon>
        <taxon>NPAAA clade</taxon>
        <taxon>indigoferoid/millettioid clade</taxon>
        <taxon>Phaseoleae</taxon>
        <taxon>Vigna</taxon>
    </lineage>
</organism>
<proteinExistence type="predicted"/>
<protein>
    <submittedName>
        <fullName evidence="2">Uncharacterized protein</fullName>
    </submittedName>
</protein>
<feature type="transmembrane region" description="Helical" evidence="1">
    <location>
        <begin position="35"/>
        <end position="53"/>
    </location>
</feature>
<accession>A0AAQ3SA39</accession>
<evidence type="ECO:0000256" key="1">
    <source>
        <dbReference type="SAM" id="Phobius"/>
    </source>
</evidence>
<reference evidence="2 3" key="1">
    <citation type="journal article" date="2023" name="Life. Sci Alliance">
        <title>Evolutionary insights into 3D genome organization and epigenetic landscape of Vigna mungo.</title>
        <authorList>
            <person name="Junaid A."/>
            <person name="Singh B."/>
            <person name="Bhatia S."/>
        </authorList>
    </citation>
    <scope>NUCLEOTIDE SEQUENCE [LARGE SCALE GENOMIC DNA]</scope>
    <source>
        <strain evidence="2">Urdbean</strain>
    </source>
</reference>
<name>A0AAQ3SA39_VIGMU</name>
<evidence type="ECO:0000313" key="3">
    <source>
        <dbReference type="Proteomes" id="UP001374535"/>
    </source>
</evidence>
<evidence type="ECO:0000313" key="2">
    <source>
        <dbReference type="EMBL" id="WVZ24849.1"/>
    </source>
</evidence>
<gene>
    <name evidence="2" type="ORF">V8G54_003393</name>
</gene>
<keyword evidence="1" id="KW-0472">Membrane</keyword>
<keyword evidence="3" id="KW-1185">Reference proteome</keyword>
<dbReference type="EMBL" id="CP144700">
    <property type="protein sequence ID" value="WVZ24849.1"/>
    <property type="molecule type" value="Genomic_DNA"/>
</dbReference>
<feature type="transmembrane region" description="Helical" evidence="1">
    <location>
        <begin position="102"/>
        <end position="122"/>
    </location>
</feature>
<dbReference type="AlphaFoldDB" id="A0AAQ3SA39"/>
<sequence length="123" mass="12895">MASNGEVGDVICFFSVDRGRGGIGVYGSGGVGGSGSGGGGGIVIFVVVVIVGVRGCDVDARKAFQGREEGGRDGGAEPHGHLIDLPIGSVVVHRRRRIRSQFPSFCLFFLFSLSFLQGTVFWF</sequence>
<dbReference type="Proteomes" id="UP001374535">
    <property type="component" value="Chromosome 1"/>
</dbReference>
<keyword evidence="1" id="KW-0812">Transmembrane</keyword>
<keyword evidence="1" id="KW-1133">Transmembrane helix</keyword>